<evidence type="ECO:0000313" key="3">
    <source>
        <dbReference type="Proteomes" id="UP000235786"/>
    </source>
</evidence>
<dbReference type="Pfam" id="PF06985">
    <property type="entry name" value="HET"/>
    <property type="match status" value="1"/>
</dbReference>
<evidence type="ECO:0000313" key="2">
    <source>
        <dbReference type="EMBL" id="PMD29834.1"/>
    </source>
</evidence>
<dbReference type="STRING" id="1149755.A0A2J6QU92"/>
<organism evidence="2 3">
    <name type="scientific">Hyaloscypha variabilis (strain UAMH 11265 / GT02V1 / F)</name>
    <name type="common">Meliniomyces variabilis</name>
    <dbReference type="NCBI Taxonomy" id="1149755"/>
    <lineage>
        <taxon>Eukaryota</taxon>
        <taxon>Fungi</taxon>
        <taxon>Dikarya</taxon>
        <taxon>Ascomycota</taxon>
        <taxon>Pezizomycotina</taxon>
        <taxon>Leotiomycetes</taxon>
        <taxon>Helotiales</taxon>
        <taxon>Hyaloscyphaceae</taxon>
        <taxon>Hyaloscypha</taxon>
        <taxon>Hyaloscypha variabilis</taxon>
    </lineage>
</organism>
<gene>
    <name evidence="2" type="ORF">L207DRAFT_593147</name>
</gene>
<dbReference type="InterPro" id="IPR010730">
    <property type="entry name" value="HET"/>
</dbReference>
<dbReference type="AlphaFoldDB" id="A0A2J6QU92"/>
<feature type="domain" description="Heterokaryon incompatibility" evidence="1">
    <location>
        <begin position="155"/>
        <end position="315"/>
    </location>
</feature>
<evidence type="ECO:0000259" key="1">
    <source>
        <dbReference type="Pfam" id="PF06985"/>
    </source>
</evidence>
<dbReference type="Proteomes" id="UP000235786">
    <property type="component" value="Unassembled WGS sequence"/>
</dbReference>
<proteinExistence type="predicted"/>
<dbReference type="PANTHER" id="PTHR33112">
    <property type="entry name" value="DOMAIN PROTEIN, PUTATIVE-RELATED"/>
    <property type="match status" value="1"/>
</dbReference>
<protein>
    <submittedName>
        <fullName evidence="2">HET-domain-containing protein</fullName>
    </submittedName>
</protein>
<sequence length="420" mass="48027">MQSPPPAHLLKVVLCIRKVWNAQPSRIFSNIPAKAVRNACCYEKSRQSHPDKIKDFTTSGIRKSVYAYTHKNSHTIELFVMEGQPKLFPELVSKVRFGDTSSDDSFSRAQEWLSQCCSSHTLCNQKLGRLLPRRVIDVSGGSVRLVEIQTQIDRYIALSHCWGDSRPPCLTTLSTIKTNLCAIEWESIPDTFKHAIQITRKLGVRFLWIDSLCIVQDDNLDWEEESSKMASIYRNSYLTICATQAPSDDYGLWPSLPVSTLHKVTIQKEEKSYEIWFREDQVAYAVHLRAMHIIPVWECVRVLSPIATRSWTFQEQILSPRVLHFGNGELLWECMEGSTCECSSTGDFNWSYPHRNEKAEIYKVLSSGDPEKITDLWRSLVEQYSRLSMTLSKDMFPALSGIRSAAARCALLLSKEHQNL</sequence>
<accession>A0A2J6QU92</accession>
<reference evidence="2 3" key="1">
    <citation type="submission" date="2016-04" db="EMBL/GenBank/DDBJ databases">
        <title>A degradative enzymes factory behind the ericoid mycorrhizal symbiosis.</title>
        <authorList>
            <consortium name="DOE Joint Genome Institute"/>
            <person name="Martino E."/>
            <person name="Morin E."/>
            <person name="Grelet G."/>
            <person name="Kuo A."/>
            <person name="Kohler A."/>
            <person name="Daghino S."/>
            <person name="Barry K."/>
            <person name="Choi C."/>
            <person name="Cichocki N."/>
            <person name="Clum A."/>
            <person name="Copeland A."/>
            <person name="Hainaut M."/>
            <person name="Haridas S."/>
            <person name="Labutti K."/>
            <person name="Lindquist E."/>
            <person name="Lipzen A."/>
            <person name="Khouja H.-R."/>
            <person name="Murat C."/>
            <person name="Ohm R."/>
            <person name="Olson A."/>
            <person name="Spatafora J."/>
            <person name="Veneault-Fourrey C."/>
            <person name="Henrissat B."/>
            <person name="Grigoriev I."/>
            <person name="Martin F."/>
            <person name="Perotto S."/>
        </authorList>
    </citation>
    <scope>NUCLEOTIDE SEQUENCE [LARGE SCALE GENOMIC DNA]</scope>
    <source>
        <strain evidence="2 3">F</strain>
    </source>
</reference>
<dbReference type="EMBL" id="KZ613971">
    <property type="protein sequence ID" value="PMD29834.1"/>
    <property type="molecule type" value="Genomic_DNA"/>
</dbReference>
<dbReference type="PANTHER" id="PTHR33112:SF13">
    <property type="entry name" value="HETEROKARYON INCOMPATIBILITY DOMAIN-CONTAINING PROTEIN"/>
    <property type="match status" value="1"/>
</dbReference>
<name>A0A2J6QU92_HYAVF</name>
<keyword evidence="3" id="KW-1185">Reference proteome</keyword>
<dbReference type="OrthoDB" id="3562362at2759"/>